<evidence type="ECO:0000256" key="1">
    <source>
        <dbReference type="SAM" id="MobiDB-lite"/>
    </source>
</evidence>
<organism evidence="3 4">
    <name type="scientific">Kwoniella heveanensis BCC8398</name>
    <dbReference type="NCBI Taxonomy" id="1296120"/>
    <lineage>
        <taxon>Eukaryota</taxon>
        <taxon>Fungi</taxon>
        <taxon>Dikarya</taxon>
        <taxon>Basidiomycota</taxon>
        <taxon>Agaricomycotina</taxon>
        <taxon>Tremellomycetes</taxon>
        <taxon>Tremellales</taxon>
        <taxon>Cryptococcaceae</taxon>
        <taxon>Kwoniella</taxon>
    </lineage>
</organism>
<accession>A0A1B9H1K2</accession>
<evidence type="ECO:0000313" key="3">
    <source>
        <dbReference type="EMBL" id="OCF37151.1"/>
    </source>
</evidence>
<dbReference type="STRING" id="1296120.A0A1B9H1K2"/>
<dbReference type="InterPro" id="IPR002925">
    <property type="entry name" value="Dienelactn_hydro"/>
</dbReference>
<reference evidence="4" key="2">
    <citation type="submission" date="2013-12" db="EMBL/GenBank/DDBJ databases">
        <title>Evolution of pathogenesis and genome organization in the Tremellales.</title>
        <authorList>
            <person name="Cuomo C."/>
            <person name="Litvintseva A."/>
            <person name="Heitman J."/>
            <person name="Chen Y."/>
            <person name="Sun S."/>
            <person name="Springer D."/>
            <person name="Dromer F."/>
            <person name="Young S."/>
            <person name="Zeng Q."/>
            <person name="Chapman S."/>
            <person name="Gujja S."/>
            <person name="Saif S."/>
            <person name="Birren B."/>
        </authorList>
    </citation>
    <scope>NUCLEOTIDE SEQUENCE [LARGE SCALE GENOMIC DNA]</scope>
    <source>
        <strain evidence="4">BCC8398</strain>
    </source>
</reference>
<proteinExistence type="predicted"/>
<dbReference type="AlphaFoldDB" id="A0A1B9H1K2"/>
<dbReference type="SUPFAM" id="SSF53474">
    <property type="entry name" value="alpha/beta-Hydrolases"/>
    <property type="match status" value="1"/>
</dbReference>
<dbReference type="GO" id="GO:0016787">
    <property type="term" value="F:hydrolase activity"/>
    <property type="evidence" value="ECO:0007669"/>
    <property type="project" value="InterPro"/>
</dbReference>
<dbReference type="PANTHER" id="PTHR17630:SF44">
    <property type="entry name" value="PROTEIN AIM2"/>
    <property type="match status" value="1"/>
</dbReference>
<reference evidence="3 4" key="1">
    <citation type="submission" date="2013-07" db="EMBL/GenBank/DDBJ databases">
        <title>The Genome Sequence of Cryptococcus heveanensis BCC8398.</title>
        <authorList>
            <consortium name="The Broad Institute Genome Sequencing Platform"/>
            <person name="Cuomo C."/>
            <person name="Litvintseva A."/>
            <person name="Chen Y."/>
            <person name="Heitman J."/>
            <person name="Sun S."/>
            <person name="Springer D."/>
            <person name="Dromer F."/>
            <person name="Young S.K."/>
            <person name="Zeng Q."/>
            <person name="Gargeya S."/>
            <person name="Fitzgerald M."/>
            <person name="Abouelleil A."/>
            <person name="Alvarado L."/>
            <person name="Berlin A.M."/>
            <person name="Chapman S.B."/>
            <person name="Dewar J."/>
            <person name="Goldberg J."/>
            <person name="Griggs A."/>
            <person name="Gujja S."/>
            <person name="Hansen M."/>
            <person name="Howarth C."/>
            <person name="Imamovic A."/>
            <person name="Larimer J."/>
            <person name="McCowan C."/>
            <person name="Murphy C."/>
            <person name="Pearson M."/>
            <person name="Priest M."/>
            <person name="Roberts A."/>
            <person name="Saif S."/>
            <person name="Shea T."/>
            <person name="Sykes S."/>
            <person name="Wortman J."/>
            <person name="Nusbaum C."/>
            <person name="Birren B."/>
        </authorList>
    </citation>
    <scope>NUCLEOTIDE SEQUENCE [LARGE SCALE GENOMIC DNA]</scope>
    <source>
        <strain evidence="3 4">BCC8398</strain>
    </source>
</reference>
<feature type="domain" description="Dienelactone hydrolase" evidence="2">
    <location>
        <begin position="148"/>
        <end position="282"/>
    </location>
</feature>
<feature type="region of interest" description="Disordered" evidence="1">
    <location>
        <begin position="1"/>
        <end position="31"/>
    </location>
</feature>
<evidence type="ECO:0000259" key="2">
    <source>
        <dbReference type="Pfam" id="PF01738"/>
    </source>
</evidence>
<gene>
    <name evidence="3" type="ORF">I316_01058</name>
</gene>
<protein>
    <recommendedName>
        <fullName evidence="2">Dienelactone hydrolase domain-containing protein</fullName>
    </recommendedName>
</protein>
<keyword evidence="4" id="KW-1185">Reference proteome</keyword>
<dbReference type="Proteomes" id="UP000092666">
    <property type="component" value="Unassembled WGS sequence"/>
</dbReference>
<name>A0A1B9H1K2_9TREE</name>
<evidence type="ECO:0000313" key="4">
    <source>
        <dbReference type="Proteomes" id="UP000092666"/>
    </source>
</evidence>
<sequence>MEPAQGEREGDAGEGSVDDDGGGGGGTESRQVRRVARYHTQPADGVVVDDKVAVLLYTDAFGLSMPNPKIQADAFAEHLKLHVFVPEYIPEPPPAELFEPVAPIYPEQYANRSWFTTIRMFFGVITKVYPWLPMLLMPKKQVPLAQAALEDLVQEGYTTLGAIGYCRGGAMVEYLFSNPANNTSLRCGVMCHPSPERATYEGIEKPSLWHLADHDQMFGQKEIDHLKEVFDKKKVEKGVEFECVVHPDTVHGFAARPTLDHEPTKKAFEEANSSAIAFFRKHLLSGV</sequence>
<dbReference type="OrthoDB" id="10019231at2759"/>
<dbReference type="InterPro" id="IPR029058">
    <property type="entry name" value="AB_hydrolase_fold"/>
</dbReference>
<dbReference type="Pfam" id="PF01738">
    <property type="entry name" value="DLH"/>
    <property type="match status" value="1"/>
</dbReference>
<dbReference type="PANTHER" id="PTHR17630">
    <property type="entry name" value="DIENELACTONE HYDROLASE"/>
    <property type="match status" value="1"/>
</dbReference>
<dbReference type="EMBL" id="KI669493">
    <property type="protein sequence ID" value="OCF37151.1"/>
    <property type="molecule type" value="Genomic_DNA"/>
</dbReference>
<feature type="compositionally biased region" description="Basic and acidic residues" evidence="1">
    <location>
        <begin position="1"/>
        <end position="11"/>
    </location>
</feature>
<dbReference type="Gene3D" id="3.40.50.1820">
    <property type="entry name" value="alpha/beta hydrolase"/>
    <property type="match status" value="1"/>
</dbReference>